<sequence>MADYTLTAKLTADPSGFRAGFQRAQESLANLQSRVNQTGKRFQTIGKSISDFGSKLTRNITVPAVGAATALTSITLIKGFDRLVGIDSARAKLKGLGHDAESIESIMDSALASVKGTAFGLDEAATTAANAVAAGIPPGKELTRYLSLTADTAAIAGASLGEVGSILNKVATSGRAYNSELQMLSDRGLPVYQWLAEEANTTADAIFDMASKGEISTDMLLNAIEKNIGGAAKIMGEESFSAAIANIGADIARIGANFLDAGGKAGGFFSTVKPLLADFRGFLAQVEEQAADWGVAFGQAFNNAIDRIRELKAWFDGLSPSVQTLITRALAIGAGFLVGIGPALKIVGFLTTSFGSLLNIASLLLSPISLVVIGITGLAVAFGVAMARSEEFRNQVFGVFQTISDFVSNVIATVSPILQTMWDGAREGLASFAQSVGGQLLNAFQLIVTVLQTVIVAVTEFVSSFVQGFQSAGGQVTTLSTLFMAFNPVLSLALTVLREFGPQIAQGFSQIASMALPLLSVLGQSLGQLAAAIIPMVMNVISALLPVVMSLGMTIMDLAMAIIPILIDVFSQLLPIITQLVTTFAGIIAQVAPLVTILVSSLVPVLMILIETVLNIVQAVAPALIAILGAVASAFDAIIPVVMAVLTTVVNVVANIISAISPIVAFVAGIISSIISIISPIVTFIAGIISSIFSVISPITSFVSGVFSTVFSIISGVFRNILGTVTSAIRSVSSIISSLSGVVSGVFNRIFSIASSIMNRVRSVITGVFNAIQSSWAGLTSFVSGVFSGIGNAVQRLVNQVKSFINGVIGGINAAIGLINKIPGVNISKIPYLARGTDDWEGGFARINEGGRGELVLLPSGTKVIPHDVSMRYAREIGRNHAQLSQGASDLREFTVYNGPKEVVVPVNLDGREIARVTAPYMDRELGHIQRSRIRSRGGF</sequence>
<feature type="transmembrane region" description="Helical" evidence="1">
    <location>
        <begin position="774"/>
        <end position="794"/>
    </location>
</feature>
<dbReference type="SUPFAM" id="SSF48371">
    <property type="entry name" value="ARM repeat"/>
    <property type="match status" value="1"/>
</dbReference>
<feature type="transmembrane region" description="Helical" evidence="1">
    <location>
        <begin position="479"/>
        <end position="497"/>
    </location>
</feature>
<accession>A0ABV9GKM5</accession>
<dbReference type="EMBL" id="JBHSFW010000002">
    <property type="protein sequence ID" value="MFC4618656.1"/>
    <property type="molecule type" value="Genomic_DNA"/>
</dbReference>
<evidence type="ECO:0000259" key="2">
    <source>
        <dbReference type="Pfam" id="PF20155"/>
    </source>
</evidence>
<feature type="domain" description="Tape measure protein N-terminal" evidence="2">
    <location>
        <begin position="87"/>
        <end position="252"/>
    </location>
</feature>
<reference evidence="4" key="1">
    <citation type="journal article" date="2019" name="Int. J. Syst. Evol. Microbiol.">
        <title>The Global Catalogue of Microorganisms (GCM) 10K type strain sequencing project: providing services to taxonomists for standard genome sequencing and annotation.</title>
        <authorList>
            <consortium name="The Broad Institute Genomics Platform"/>
            <consortium name="The Broad Institute Genome Sequencing Center for Infectious Disease"/>
            <person name="Wu L."/>
            <person name="Ma J."/>
        </authorList>
    </citation>
    <scope>NUCLEOTIDE SEQUENCE [LARGE SCALE GENOMIC DNA]</scope>
    <source>
        <strain evidence="4">CGMCC 1.16306</strain>
    </source>
</reference>
<gene>
    <name evidence="3" type="ORF">ACFO4N_07890</name>
</gene>
<dbReference type="Gene3D" id="1.20.120.20">
    <property type="entry name" value="Apolipoprotein"/>
    <property type="match status" value="1"/>
</dbReference>
<evidence type="ECO:0000256" key="1">
    <source>
        <dbReference type="SAM" id="Phobius"/>
    </source>
</evidence>
<feature type="transmembrane region" description="Helical" evidence="1">
    <location>
        <begin position="329"/>
        <end position="351"/>
    </location>
</feature>
<protein>
    <submittedName>
        <fullName evidence="3">Tape measure protein</fullName>
    </submittedName>
</protein>
<feature type="transmembrane region" description="Helical" evidence="1">
    <location>
        <begin position="616"/>
        <end position="635"/>
    </location>
</feature>
<feature type="transmembrane region" description="Helical" evidence="1">
    <location>
        <begin position="734"/>
        <end position="754"/>
    </location>
</feature>
<dbReference type="InterPro" id="IPR016024">
    <property type="entry name" value="ARM-type_fold"/>
</dbReference>
<name>A0ABV9GKM5_9BACL</name>
<evidence type="ECO:0000313" key="3">
    <source>
        <dbReference type="EMBL" id="MFC4618656.1"/>
    </source>
</evidence>
<feature type="transmembrane region" description="Helical" evidence="1">
    <location>
        <begin position="440"/>
        <end position="459"/>
    </location>
</feature>
<organism evidence="3 4">
    <name type="scientific">Camelliibacillus cellulosilyticus</name>
    <dbReference type="NCBI Taxonomy" id="2174486"/>
    <lineage>
        <taxon>Bacteria</taxon>
        <taxon>Bacillati</taxon>
        <taxon>Bacillota</taxon>
        <taxon>Bacilli</taxon>
        <taxon>Bacillales</taxon>
        <taxon>Sporolactobacillaceae</taxon>
        <taxon>Camelliibacillus</taxon>
    </lineage>
</organism>
<evidence type="ECO:0000313" key="4">
    <source>
        <dbReference type="Proteomes" id="UP001596022"/>
    </source>
</evidence>
<dbReference type="Proteomes" id="UP001596022">
    <property type="component" value="Unassembled WGS sequence"/>
</dbReference>
<feature type="transmembrane region" description="Helical" evidence="1">
    <location>
        <begin position="674"/>
        <end position="696"/>
    </location>
</feature>
<feature type="transmembrane region" description="Helical" evidence="1">
    <location>
        <begin position="641"/>
        <end position="667"/>
    </location>
</feature>
<dbReference type="PANTHER" id="PTHR37813:SF1">
    <property type="entry name" value="FELS-2 PROPHAGE PROTEIN"/>
    <property type="match status" value="1"/>
</dbReference>
<feature type="transmembrane region" description="Helical" evidence="1">
    <location>
        <begin position="363"/>
        <end position="387"/>
    </location>
</feature>
<keyword evidence="1" id="KW-1133">Transmembrane helix</keyword>
<dbReference type="PANTHER" id="PTHR37813">
    <property type="entry name" value="FELS-2 PROPHAGE PROTEIN"/>
    <property type="match status" value="1"/>
</dbReference>
<proteinExistence type="predicted"/>
<dbReference type="InterPro" id="IPR013491">
    <property type="entry name" value="Tape_meas_N"/>
</dbReference>
<comment type="caution">
    <text evidence="3">The sequence shown here is derived from an EMBL/GenBank/DDBJ whole genome shotgun (WGS) entry which is preliminary data.</text>
</comment>
<feature type="transmembrane region" description="Helical" evidence="1">
    <location>
        <begin position="587"/>
        <end position="609"/>
    </location>
</feature>
<dbReference type="RefSeq" id="WP_376845696.1">
    <property type="nucleotide sequence ID" value="NZ_JBHSFW010000002.1"/>
</dbReference>
<keyword evidence="1" id="KW-0472">Membrane</keyword>
<keyword evidence="4" id="KW-1185">Reference proteome</keyword>
<feature type="transmembrane region" description="Helical" evidence="1">
    <location>
        <begin position="399"/>
        <end position="419"/>
    </location>
</feature>
<keyword evidence="1" id="KW-0812">Transmembrane</keyword>
<dbReference type="Pfam" id="PF20155">
    <property type="entry name" value="TMP_3"/>
    <property type="match status" value="1"/>
</dbReference>
<feature type="transmembrane region" description="Helical" evidence="1">
    <location>
        <begin position="702"/>
        <end position="722"/>
    </location>
</feature>